<proteinExistence type="predicted"/>
<organism evidence="2 3">
    <name type="scientific">Cerasicoccus arenae</name>
    <dbReference type="NCBI Taxonomy" id="424488"/>
    <lineage>
        <taxon>Bacteria</taxon>
        <taxon>Pseudomonadati</taxon>
        <taxon>Verrucomicrobiota</taxon>
        <taxon>Opitutia</taxon>
        <taxon>Puniceicoccales</taxon>
        <taxon>Cerasicoccaceae</taxon>
        <taxon>Cerasicoccus</taxon>
    </lineage>
</organism>
<evidence type="ECO:0000313" key="2">
    <source>
        <dbReference type="EMBL" id="GHC02608.1"/>
    </source>
</evidence>
<dbReference type="EMBL" id="BMXG01000010">
    <property type="protein sequence ID" value="GHC02608.1"/>
    <property type="molecule type" value="Genomic_DNA"/>
</dbReference>
<keyword evidence="1" id="KW-0812">Transmembrane</keyword>
<dbReference type="Proteomes" id="UP000642829">
    <property type="component" value="Unassembled WGS sequence"/>
</dbReference>
<evidence type="ECO:0000313" key="3">
    <source>
        <dbReference type="Proteomes" id="UP000642829"/>
    </source>
</evidence>
<reference evidence="2" key="2">
    <citation type="submission" date="2020-09" db="EMBL/GenBank/DDBJ databases">
        <authorList>
            <person name="Sun Q."/>
            <person name="Kim S."/>
        </authorList>
    </citation>
    <scope>NUCLEOTIDE SEQUENCE</scope>
    <source>
        <strain evidence="2">KCTC 12870</strain>
    </source>
</reference>
<keyword evidence="3" id="KW-1185">Reference proteome</keyword>
<gene>
    <name evidence="2" type="ORF">GCM10007047_18990</name>
</gene>
<sequence length="225" mass="24525">MAKKKKKSSEGSLGGSIVLGAVTALIGLFLGILALALDPVSEMRDQPAEDKIEAKTVYFILGKDRGGNYKGKERAFMERQTGALRLSEEELNRWAVDTFKFSKPKKGEEENVGMINLKPSAPNFRITDGIFQIGMSVEVIAFGQKHKMRYQAKGDFVPTAEGYAFEPSSSYLGSAHLPSVGVAPFVGDTLFGVFQNAEQYAALHEAWISLTSVTIDGNSLVLVRQ</sequence>
<dbReference type="RefSeq" id="WP_189514460.1">
    <property type="nucleotide sequence ID" value="NZ_BMXG01000010.1"/>
</dbReference>
<evidence type="ECO:0000256" key="1">
    <source>
        <dbReference type="SAM" id="Phobius"/>
    </source>
</evidence>
<dbReference type="AlphaFoldDB" id="A0A8J3DK42"/>
<accession>A0A8J3DK42</accession>
<keyword evidence="1" id="KW-0472">Membrane</keyword>
<name>A0A8J3DK42_9BACT</name>
<protein>
    <submittedName>
        <fullName evidence="2">Uncharacterized protein</fullName>
    </submittedName>
</protein>
<comment type="caution">
    <text evidence="2">The sequence shown here is derived from an EMBL/GenBank/DDBJ whole genome shotgun (WGS) entry which is preliminary data.</text>
</comment>
<reference evidence="2" key="1">
    <citation type="journal article" date="2014" name="Int. J. Syst. Evol. Microbiol.">
        <title>Complete genome sequence of Corynebacterium casei LMG S-19264T (=DSM 44701T), isolated from a smear-ripened cheese.</title>
        <authorList>
            <consortium name="US DOE Joint Genome Institute (JGI-PGF)"/>
            <person name="Walter F."/>
            <person name="Albersmeier A."/>
            <person name="Kalinowski J."/>
            <person name="Ruckert C."/>
        </authorList>
    </citation>
    <scope>NUCLEOTIDE SEQUENCE</scope>
    <source>
        <strain evidence="2">KCTC 12870</strain>
    </source>
</reference>
<feature type="transmembrane region" description="Helical" evidence="1">
    <location>
        <begin position="12"/>
        <end position="37"/>
    </location>
</feature>
<keyword evidence="1" id="KW-1133">Transmembrane helix</keyword>